<dbReference type="PANTHER" id="PTHR10996">
    <property type="entry name" value="2-HYDROXYACID DEHYDROGENASE-RELATED"/>
    <property type="match status" value="1"/>
</dbReference>
<dbReference type="PANTHER" id="PTHR10996:SF178">
    <property type="entry name" value="2-HYDROXYACID DEHYDROGENASE YGL185C-RELATED"/>
    <property type="match status" value="1"/>
</dbReference>
<keyword evidence="5" id="KW-1185">Reference proteome</keyword>
<dbReference type="EMBL" id="VUNS01000014">
    <property type="protein sequence ID" value="MST97935.1"/>
    <property type="molecule type" value="Genomic_DNA"/>
</dbReference>
<name>A0A844G4W0_9BACT</name>
<accession>A0A844G4W0</accession>
<dbReference type="Proteomes" id="UP000435649">
    <property type="component" value="Unassembled WGS sequence"/>
</dbReference>
<gene>
    <name evidence="4" type="ORF">FYJ85_12890</name>
</gene>
<dbReference type="InterPro" id="IPR050223">
    <property type="entry name" value="D-isomer_2-hydroxyacid_DH"/>
</dbReference>
<keyword evidence="2" id="KW-0520">NAD</keyword>
<evidence type="ECO:0000259" key="3">
    <source>
        <dbReference type="Pfam" id="PF02826"/>
    </source>
</evidence>
<evidence type="ECO:0000256" key="1">
    <source>
        <dbReference type="ARBA" id="ARBA00023002"/>
    </source>
</evidence>
<evidence type="ECO:0000256" key="2">
    <source>
        <dbReference type="ARBA" id="ARBA00023027"/>
    </source>
</evidence>
<dbReference type="RefSeq" id="WP_106055568.1">
    <property type="nucleotide sequence ID" value="NZ_DBFCGB010000208.1"/>
</dbReference>
<organism evidence="4 5">
    <name type="scientific">Victivallis lenta</name>
    <dbReference type="NCBI Taxonomy" id="2606640"/>
    <lineage>
        <taxon>Bacteria</taxon>
        <taxon>Pseudomonadati</taxon>
        <taxon>Lentisphaerota</taxon>
        <taxon>Lentisphaeria</taxon>
        <taxon>Victivallales</taxon>
        <taxon>Victivallaceae</taxon>
        <taxon>Victivallis</taxon>
    </lineage>
</organism>
<reference evidence="4 5" key="1">
    <citation type="submission" date="2019-08" db="EMBL/GenBank/DDBJ databases">
        <title>In-depth cultivation of the pig gut microbiome towards novel bacterial diversity and tailored functional studies.</title>
        <authorList>
            <person name="Wylensek D."/>
            <person name="Hitch T.C.A."/>
            <person name="Clavel T."/>
        </authorList>
    </citation>
    <scope>NUCLEOTIDE SEQUENCE [LARGE SCALE GENOMIC DNA]</scope>
    <source>
        <strain evidence="4 5">BBE-744-WT-12</strain>
    </source>
</reference>
<dbReference type="Pfam" id="PF02826">
    <property type="entry name" value="2-Hacid_dh_C"/>
    <property type="match status" value="1"/>
</dbReference>
<proteinExistence type="predicted"/>
<feature type="domain" description="D-isomer specific 2-hydroxyacid dehydrogenase NAD-binding" evidence="3">
    <location>
        <begin position="134"/>
        <end position="283"/>
    </location>
</feature>
<keyword evidence="1" id="KW-0560">Oxidoreductase</keyword>
<dbReference type="InterPro" id="IPR036291">
    <property type="entry name" value="NAD(P)-bd_dom_sf"/>
</dbReference>
<sequence>MKPHAVFFCRNEESVKYVYTPEQIAEIGRLTDLRPGVFHEEALEKGELGDVELFFSTWGMPALTPEQLARLPKLKAVFYAAGATDGFARPLFARNIKVLSAWQANAIPVAEFCTAQIMLGLKGYFRNTRSIKCRDDWAKAHAMAGPGCYGETVALIGAGAIATLTKKMLEQNNVNVIIIPSRAERRTVSLEEAFSKAFVVSNHLPNRSDNIGVLNGKLFASMREGAVFINTGRGAQVNEAELIEVLEKRPDLTALLDVMHPEPPEDGSKLYTLPNVRLSTHIAGSINDEVHRMADYMIEELRRYLAGEPLVYEVSESMLLTS</sequence>
<dbReference type="AlphaFoldDB" id="A0A844G4W0"/>
<dbReference type="CDD" id="cd12167">
    <property type="entry name" value="2-Hacid_dh_8"/>
    <property type="match status" value="1"/>
</dbReference>
<dbReference type="Gene3D" id="3.40.50.720">
    <property type="entry name" value="NAD(P)-binding Rossmann-like Domain"/>
    <property type="match status" value="2"/>
</dbReference>
<protein>
    <submittedName>
        <fullName evidence="4">Hydroxyacid dehydrogenase</fullName>
    </submittedName>
</protein>
<dbReference type="GO" id="GO:0030267">
    <property type="term" value="F:glyoxylate reductase (NADPH) activity"/>
    <property type="evidence" value="ECO:0007669"/>
    <property type="project" value="TreeGrafter"/>
</dbReference>
<evidence type="ECO:0000313" key="5">
    <source>
        <dbReference type="Proteomes" id="UP000435649"/>
    </source>
</evidence>
<dbReference type="InterPro" id="IPR006140">
    <property type="entry name" value="D-isomer_DH_NAD-bd"/>
</dbReference>
<dbReference type="GO" id="GO:0051287">
    <property type="term" value="F:NAD binding"/>
    <property type="evidence" value="ECO:0007669"/>
    <property type="project" value="InterPro"/>
</dbReference>
<evidence type="ECO:0000313" key="4">
    <source>
        <dbReference type="EMBL" id="MST97935.1"/>
    </source>
</evidence>
<dbReference type="SUPFAM" id="SSF51735">
    <property type="entry name" value="NAD(P)-binding Rossmann-fold domains"/>
    <property type="match status" value="1"/>
</dbReference>
<dbReference type="GO" id="GO:0005829">
    <property type="term" value="C:cytosol"/>
    <property type="evidence" value="ECO:0007669"/>
    <property type="project" value="TreeGrafter"/>
</dbReference>
<dbReference type="GO" id="GO:0016618">
    <property type="term" value="F:hydroxypyruvate reductase [NAD(P)H] activity"/>
    <property type="evidence" value="ECO:0007669"/>
    <property type="project" value="TreeGrafter"/>
</dbReference>
<dbReference type="SUPFAM" id="SSF52283">
    <property type="entry name" value="Formate/glycerate dehydrogenase catalytic domain-like"/>
    <property type="match status" value="1"/>
</dbReference>
<comment type="caution">
    <text evidence="4">The sequence shown here is derived from an EMBL/GenBank/DDBJ whole genome shotgun (WGS) entry which is preliminary data.</text>
</comment>